<sequence>MDNSYEDHYNHSWEDLLWGGPPDDNPTVTKDHRPLNKTIIEPIGQDKEFCGQKDALGKDNGDLKAPIETHNTFWPSKNSSSTITRFDSLDSEFTLDADFPTEVWYRILGFVLQLSRPIIDPGVKILQSNVTESEHAEQQCLPIQFLRVSKAFNDQGTELLFSKNEFLFTQVSSLRWLVKTHPKICAELKHLKLRIVGRYYDDRINEHSLLGYYGYQNQLNINIIKRCPSVNVGCIGLQSYSWRQIFDFLEALQFPNEPEELINSGERKTAFNLKSLMIDLANFGDELPGPGIALRKLTRGKLGPILDEIYIRGLNSDSNDGLASECLGFLVRDGGLKGQSIFPRFTSTINGPYLEFTDLAEFDEILMLYLKNFAKTQPESKEEQKYVWKQLSNTFAGFEGDKVQFHVGSGFAVDVSEGNERVMIHDETRQPLDELMAKRVRVNHDEDLADDIMESIYGPTSDTGGGRLLQDFWDSSNGELPDAQVCDNCGDMYVYFGGQPLVLGRNEMHTAEAEYFWEPDHDINEVDAWMMNERF</sequence>
<name>A0A5N6JNZ2_MONLA</name>
<reference evidence="1 2" key="1">
    <citation type="submission" date="2019-06" db="EMBL/GenBank/DDBJ databases">
        <title>Genome Sequence of the Brown Rot Fungal Pathogen Monilinia laxa.</title>
        <authorList>
            <person name="De Miccolis Angelini R.M."/>
            <person name="Landi L."/>
            <person name="Abate D."/>
            <person name="Pollastro S."/>
            <person name="Romanazzi G."/>
            <person name="Faretra F."/>
        </authorList>
    </citation>
    <scope>NUCLEOTIDE SEQUENCE [LARGE SCALE GENOMIC DNA]</scope>
    <source>
        <strain evidence="1 2">Mlax316</strain>
    </source>
</reference>
<dbReference type="AlphaFoldDB" id="A0A5N6JNZ2"/>
<accession>A0A5N6JNZ2</accession>
<gene>
    <name evidence="1" type="ORF">EYC80_010295</name>
</gene>
<dbReference type="OrthoDB" id="3512800at2759"/>
<protein>
    <recommendedName>
        <fullName evidence="3">F-box domain-containing protein</fullName>
    </recommendedName>
</protein>
<organism evidence="1 2">
    <name type="scientific">Monilinia laxa</name>
    <name type="common">Brown rot fungus</name>
    <name type="synonym">Sclerotinia laxa</name>
    <dbReference type="NCBI Taxonomy" id="61186"/>
    <lineage>
        <taxon>Eukaryota</taxon>
        <taxon>Fungi</taxon>
        <taxon>Dikarya</taxon>
        <taxon>Ascomycota</taxon>
        <taxon>Pezizomycotina</taxon>
        <taxon>Leotiomycetes</taxon>
        <taxon>Helotiales</taxon>
        <taxon>Sclerotiniaceae</taxon>
        <taxon>Monilinia</taxon>
    </lineage>
</organism>
<dbReference type="EMBL" id="VIGI01000019">
    <property type="protein sequence ID" value="KAB8289968.1"/>
    <property type="molecule type" value="Genomic_DNA"/>
</dbReference>
<comment type="caution">
    <text evidence="1">The sequence shown here is derived from an EMBL/GenBank/DDBJ whole genome shotgun (WGS) entry which is preliminary data.</text>
</comment>
<evidence type="ECO:0008006" key="3">
    <source>
        <dbReference type="Google" id="ProtNLM"/>
    </source>
</evidence>
<evidence type="ECO:0000313" key="1">
    <source>
        <dbReference type="EMBL" id="KAB8289968.1"/>
    </source>
</evidence>
<evidence type="ECO:0000313" key="2">
    <source>
        <dbReference type="Proteomes" id="UP000326757"/>
    </source>
</evidence>
<keyword evidence="2" id="KW-1185">Reference proteome</keyword>
<proteinExistence type="predicted"/>
<dbReference type="Proteomes" id="UP000326757">
    <property type="component" value="Unassembled WGS sequence"/>
</dbReference>